<feature type="compositionally biased region" description="Basic and acidic residues" evidence="1">
    <location>
        <begin position="28"/>
        <end position="92"/>
    </location>
</feature>
<dbReference type="Proteomes" id="UP000268623">
    <property type="component" value="Unassembled WGS sequence"/>
</dbReference>
<evidence type="ECO:0000313" key="4">
    <source>
        <dbReference type="Proteomes" id="UP000268623"/>
    </source>
</evidence>
<proteinExistence type="predicted"/>
<sequence>MRHISRLTLSLSALAFACTLGASGPARALDEAQKPKAEDSAEPKREDSKETKPEEKTEKREEKTDAGREQKPKATRDEKSAEKSADKKKHADASAYLRKLGQLIRARSPGTTSLGEGSAVVRFRVGASGATDSVTLVSASTPRHGQLARSIVSGLRAPPPPGGSYDGVQSFRFH</sequence>
<name>A0A3M9XT70_9HYPH</name>
<dbReference type="AlphaFoldDB" id="A0A3M9XT70"/>
<evidence type="ECO:0008006" key="5">
    <source>
        <dbReference type="Google" id="ProtNLM"/>
    </source>
</evidence>
<dbReference type="SUPFAM" id="SSF74653">
    <property type="entry name" value="TolA/TonB C-terminal domain"/>
    <property type="match status" value="1"/>
</dbReference>
<evidence type="ECO:0000256" key="1">
    <source>
        <dbReference type="SAM" id="MobiDB-lite"/>
    </source>
</evidence>
<comment type="caution">
    <text evidence="3">The sequence shown here is derived from an EMBL/GenBank/DDBJ whole genome shotgun (WGS) entry which is preliminary data.</text>
</comment>
<organism evidence="3 4">
    <name type="scientific">Methylocystis hirsuta</name>
    <dbReference type="NCBI Taxonomy" id="369798"/>
    <lineage>
        <taxon>Bacteria</taxon>
        <taxon>Pseudomonadati</taxon>
        <taxon>Pseudomonadota</taxon>
        <taxon>Alphaproteobacteria</taxon>
        <taxon>Hyphomicrobiales</taxon>
        <taxon>Methylocystaceae</taxon>
        <taxon>Methylocystis</taxon>
    </lineage>
</organism>
<evidence type="ECO:0000313" key="3">
    <source>
        <dbReference type="EMBL" id="RNJ51055.1"/>
    </source>
</evidence>
<dbReference type="OrthoDB" id="8447452at2"/>
<feature type="chain" id="PRO_5018272523" description="Energy transducer TonB" evidence="2">
    <location>
        <begin position="29"/>
        <end position="174"/>
    </location>
</feature>
<keyword evidence="2" id="KW-0732">Signal</keyword>
<gene>
    <name evidence="3" type="ORF">D1O30_17100</name>
</gene>
<reference evidence="3 4" key="1">
    <citation type="submission" date="2018-08" db="EMBL/GenBank/DDBJ databases">
        <title>Genome sequence of Methylocystis hirsuta CSC1, a methanotroph able to accumulate PHAs.</title>
        <authorList>
            <person name="Bordel S."/>
            <person name="Rodriguez E."/>
            <person name="Gancedo J."/>
            <person name="Munoz R."/>
        </authorList>
    </citation>
    <scope>NUCLEOTIDE SEQUENCE [LARGE SCALE GENOMIC DNA]</scope>
    <source>
        <strain evidence="3 4">CSC1</strain>
    </source>
</reference>
<dbReference type="PROSITE" id="PS51257">
    <property type="entry name" value="PROKAR_LIPOPROTEIN"/>
    <property type="match status" value="1"/>
</dbReference>
<feature type="signal peptide" evidence="2">
    <location>
        <begin position="1"/>
        <end position="28"/>
    </location>
</feature>
<protein>
    <recommendedName>
        <fullName evidence="5">Energy transducer TonB</fullName>
    </recommendedName>
</protein>
<evidence type="ECO:0000256" key="2">
    <source>
        <dbReference type="SAM" id="SignalP"/>
    </source>
</evidence>
<dbReference type="RefSeq" id="WP_123176937.1">
    <property type="nucleotide sequence ID" value="NZ_QWDD01000001.1"/>
</dbReference>
<keyword evidence="4" id="KW-1185">Reference proteome</keyword>
<accession>A0A3M9XT70</accession>
<feature type="region of interest" description="Disordered" evidence="1">
    <location>
        <begin position="153"/>
        <end position="174"/>
    </location>
</feature>
<feature type="region of interest" description="Disordered" evidence="1">
    <location>
        <begin position="25"/>
        <end position="93"/>
    </location>
</feature>
<dbReference type="EMBL" id="QWDD01000001">
    <property type="protein sequence ID" value="RNJ51055.1"/>
    <property type="molecule type" value="Genomic_DNA"/>
</dbReference>